<evidence type="ECO:0000256" key="2">
    <source>
        <dbReference type="SAM" id="MobiDB-lite"/>
    </source>
</evidence>
<accession>A0A812W9I5</accession>
<feature type="region of interest" description="Disordered" evidence="2">
    <location>
        <begin position="268"/>
        <end position="294"/>
    </location>
</feature>
<dbReference type="EMBL" id="CAJNIZ010043418">
    <property type="protein sequence ID" value="CAE7659879.1"/>
    <property type="molecule type" value="Genomic_DNA"/>
</dbReference>
<evidence type="ECO:0000313" key="3">
    <source>
        <dbReference type="EMBL" id="CAE7659879.1"/>
    </source>
</evidence>
<dbReference type="OrthoDB" id="10590749at2759"/>
<feature type="region of interest" description="Disordered" evidence="2">
    <location>
        <begin position="159"/>
        <end position="190"/>
    </location>
</feature>
<feature type="coiled-coil region" evidence="1">
    <location>
        <begin position="94"/>
        <end position="142"/>
    </location>
</feature>
<dbReference type="Proteomes" id="UP000649617">
    <property type="component" value="Unassembled WGS sequence"/>
</dbReference>
<sequence length="402" mass="45487">RRVATRGQARHARDVKEIAQELHAIIEELALDDALIPPRRHADELAYHPHDDWSRRAEAYRAYGAEAHPLERPARPYRSRSLVPAPLPALDPRLSRLEEELQAETQRKEALLAARRQQDLELEELRRRHHELERKAAELHQHQQMQQQKHLQPQEELLEGGSATTQRPAEAAKEDLPHAAPNPPGDDGLRTVLRKAGLQPAPEMGEDMFVASLQQLRVLLNIHGTRASGPELAKMQALHRYVEQLEMDLDQKEESLLKDRSLLEQERQLREKAEKEAESLRHQRHQAPSRDPALEAAQEKLQAEVSRLSAELDQAKQSFEAAKREAAQQAQLAEEARQQIVEYAQKAEAAQEEASQQAQLIEEARQQALAQAQRAEAAETKLLGLVERIRGAATGARRVSAV</sequence>
<organism evidence="3 4">
    <name type="scientific">Symbiodinium pilosum</name>
    <name type="common">Dinoflagellate</name>
    <dbReference type="NCBI Taxonomy" id="2952"/>
    <lineage>
        <taxon>Eukaryota</taxon>
        <taxon>Sar</taxon>
        <taxon>Alveolata</taxon>
        <taxon>Dinophyceae</taxon>
        <taxon>Suessiales</taxon>
        <taxon>Symbiodiniaceae</taxon>
        <taxon>Symbiodinium</taxon>
    </lineage>
</organism>
<feature type="non-terminal residue" evidence="3">
    <location>
        <position position="402"/>
    </location>
</feature>
<evidence type="ECO:0000313" key="4">
    <source>
        <dbReference type="Proteomes" id="UP000649617"/>
    </source>
</evidence>
<protein>
    <submittedName>
        <fullName evidence="3">Uncharacterized protein</fullName>
    </submittedName>
</protein>
<feature type="region of interest" description="Disordered" evidence="2">
    <location>
        <begin position="66"/>
        <end position="88"/>
    </location>
</feature>
<evidence type="ECO:0000256" key="1">
    <source>
        <dbReference type="SAM" id="Coils"/>
    </source>
</evidence>
<proteinExistence type="predicted"/>
<comment type="caution">
    <text evidence="3">The sequence shown here is derived from an EMBL/GenBank/DDBJ whole genome shotgun (WGS) entry which is preliminary data.</text>
</comment>
<keyword evidence="1" id="KW-0175">Coiled coil</keyword>
<gene>
    <name evidence="3" type="ORF">SPIL2461_LOCUS17866</name>
</gene>
<reference evidence="3" key="1">
    <citation type="submission" date="2021-02" db="EMBL/GenBank/DDBJ databases">
        <authorList>
            <person name="Dougan E. K."/>
            <person name="Rhodes N."/>
            <person name="Thang M."/>
            <person name="Chan C."/>
        </authorList>
    </citation>
    <scope>NUCLEOTIDE SEQUENCE</scope>
</reference>
<dbReference type="AlphaFoldDB" id="A0A812W9I5"/>
<name>A0A812W9I5_SYMPI</name>
<keyword evidence="4" id="KW-1185">Reference proteome</keyword>
<feature type="compositionally biased region" description="Basic and acidic residues" evidence="2">
    <location>
        <begin position="268"/>
        <end position="281"/>
    </location>
</feature>